<dbReference type="Gene3D" id="3.40.630.30">
    <property type="match status" value="1"/>
</dbReference>
<protein>
    <submittedName>
        <fullName evidence="2">GNAT family N-acetyltransferase</fullName>
    </submittedName>
</protein>
<dbReference type="EMBL" id="JACYFS010000002">
    <property type="protein sequence ID" value="MBD8082535.1"/>
    <property type="molecule type" value="Genomic_DNA"/>
</dbReference>
<gene>
    <name evidence="2" type="ORF">IC610_08910</name>
</gene>
<keyword evidence="3" id="KW-1185">Reference proteome</keyword>
<dbReference type="InterPro" id="IPR016181">
    <property type="entry name" value="Acyl_CoA_acyltransferase"/>
</dbReference>
<reference evidence="2 3" key="1">
    <citation type="submission" date="2020-09" db="EMBL/GenBank/DDBJ databases">
        <title>Genome seq and assembly of Chryseobacterium sp.</title>
        <authorList>
            <person name="Chhetri G."/>
        </authorList>
    </citation>
    <scope>NUCLEOTIDE SEQUENCE [LARGE SCALE GENOMIC DNA]</scope>
    <source>
        <strain evidence="2 3">GCR10</strain>
    </source>
</reference>
<evidence type="ECO:0000313" key="3">
    <source>
        <dbReference type="Proteomes" id="UP000637299"/>
    </source>
</evidence>
<dbReference type="CDD" id="cd04301">
    <property type="entry name" value="NAT_SF"/>
    <property type="match status" value="1"/>
</dbReference>
<dbReference type="PROSITE" id="PS51186">
    <property type="entry name" value="GNAT"/>
    <property type="match status" value="1"/>
</dbReference>
<dbReference type="Pfam" id="PF00583">
    <property type="entry name" value="Acetyltransf_1"/>
    <property type="match status" value="1"/>
</dbReference>
<accession>A0ABR8ZB48</accession>
<organism evidence="2 3">
    <name type="scientific">Chryseobacterium caseinilyticum</name>
    <dbReference type="NCBI Taxonomy" id="2771428"/>
    <lineage>
        <taxon>Bacteria</taxon>
        <taxon>Pseudomonadati</taxon>
        <taxon>Bacteroidota</taxon>
        <taxon>Flavobacteriia</taxon>
        <taxon>Flavobacteriales</taxon>
        <taxon>Weeksellaceae</taxon>
        <taxon>Chryseobacterium group</taxon>
        <taxon>Chryseobacterium</taxon>
    </lineage>
</organism>
<comment type="caution">
    <text evidence="2">The sequence shown here is derived from an EMBL/GenBank/DDBJ whole genome shotgun (WGS) entry which is preliminary data.</text>
</comment>
<feature type="domain" description="N-acetyltransferase" evidence="1">
    <location>
        <begin position="2"/>
        <end position="155"/>
    </location>
</feature>
<proteinExistence type="predicted"/>
<dbReference type="InterPro" id="IPR000182">
    <property type="entry name" value="GNAT_dom"/>
</dbReference>
<dbReference type="RefSeq" id="WP_191736531.1">
    <property type="nucleotide sequence ID" value="NZ_JACYFS010000002.1"/>
</dbReference>
<sequence>MIELKTLNKKALSEFISSGKYRSDAFLPITKHRAESQIRNPKADDDQTLLILAYEDEKLAGYVGCLPDFFLIDGKKFRYAWLSTLFVSSDFRGKRIAQKLLDKAFEEYSGNIAITEFTPEAESLYNKIKFFKYIQAKEGKRFYLKTDFQNIIPAKKTQLKTLKPFFKLSDFFFNSLISFKNSFQEKPDFKFEILSEIDDESKDFIIQFPSNRTADEINWFVKNPWILEGGKPDSEYLFSSYSKQFKYFWIKIFNAHNEFEASALLLLRDGHLKIPYLFANNNLQNFIDFLAYFSEKNRVKQITSYQTDLNSEIENNGNFPKIHSRNMERRYMFHEKMLSHLPLNFKPNFQDGDGDCALT</sequence>
<evidence type="ECO:0000259" key="1">
    <source>
        <dbReference type="PROSITE" id="PS51186"/>
    </source>
</evidence>
<dbReference type="Proteomes" id="UP000637299">
    <property type="component" value="Unassembled WGS sequence"/>
</dbReference>
<dbReference type="SUPFAM" id="SSF55729">
    <property type="entry name" value="Acyl-CoA N-acyltransferases (Nat)"/>
    <property type="match status" value="1"/>
</dbReference>
<evidence type="ECO:0000313" key="2">
    <source>
        <dbReference type="EMBL" id="MBD8082535.1"/>
    </source>
</evidence>
<name>A0ABR8ZB48_9FLAO</name>